<dbReference type="RefSeq" id="WP_184949959.1">
    <property type="nucleotide sequence ID" value="NZ_BOMC01000007.1"/>
</dbReference>
<accession>A0A7W7CM52</accession>
<name>A0A7W7CM52_9ACTN</name>
<gene>
    <name evidence="2" type="ORF">BKA14_001244</name>
</gene>
<dbReference type="AlphaFoldDB" id="A0A7W7CM52"/>
<organism evidence="2 3">
    <name type="scientific">Paractinoplanes abujensis</name>
    <dbReference type="NCBI Taxonomy" id="882441"/>
    <lineage>
        <taxon>Bacteria</taxon>
        <taxon>Bacillati</taxon>
        <taxon>Actinomycetota</taxon>
        <taxon>Actinomycetes</taxon>
        <taxon>Micromonosporales</taxon>
        <taxon>Micromonosporaceae</taxon>
        <taxon>Paractinoplanes</taxon>
    </lineage>
</organism>
<evidence type="ECO:0000313" key="3">
    <source>
        <dbReference type="Proteomes" id="UP000542742"/>
    </source>
</evidence>
<dbReference type="Proteomes" id="UP000542742">
    <property type="component" value="Unassembled WGS sequence"/>
</dbReference>
<evidence type="ECO:0000256" key="1">
    <source>
        <dbReference type="SAM" id="MobiDB-lite"/>
    </source>
</evidence>
<feature type="compositionally biased region" description="Basic and acidic residues" evidence="1">
    <location>
        <begin position="142"/>
        <end position="152"/>
    </location>
</feature>
<proteinExistence type="predicted"/>
<dbReference type="EMBL" id="JACHMF010000001">
    <property type="protein sequence ID" value="MBB4691096.1"/>
    <property type="molecule type" value="Genomic_DNA"/>
</dbReference>
<evidence type="ECO:0000313" key="2">
    <source>
        <dbReference type="EMBL" id="MBB4691096.1"/>
    </source>
</evidence>
<protein>
    <submittedName>
        <fullName evidence="2">Uncharacterized protein</fullName>
    </submittedName>
</protein>
<feature type="region of interest" description="Disordered" evidence="1">
    <location>
        <begin position="130"/>
        <end position="152"/>
    </location>
</feature>
<comment type="caution">
    <text evidence="2">The sequence shown here is derived from an EMBL/GenBank/DDBJ whole genome shotgun (WGS) entry which is preliminary data.</text>
</comment>
<keyword evidence="3" id="KW-1185">Reference proteome</keyword>
<sequence>MTTLTEERVSDVRRRVTNAEQNAATRHGGFADAIHFSFDRLRAGLEQAHTTCGRVDNTDWASYVTSLDRGLDELDRELAHAADAPTAQGRLLVHASKLELAGWRLRFSLPGAGDAEGVRDRLSAAESEVDAYASGSSSPEAVRSHLDALRAP</sequence>
<reference evidence="2 3" key="1">
    <citation type="submission" date="2020-08" db="EMBL/GenBank/DDBJ databases">
        <title>Sequencing the genomes of 1000 actinobacteria strains.</title>
        <authorList>
            <person name="Klenk H.-P."/>
        </authorList>
    </citation>
    <scope>NUCLEOTIDE SEQUENCE [LARGE SCALE GENOMIC DNA]</scope>
    <source>
        <strain evidence="2 3">DSM 45518</strain>
    </source>
</reference>